<feature type="transmembrane region" description="Helical" evidence="6">
    <location>
        <begin position="38"/>
        <end position="61"/>
    </location>
</feature>
<accession>A0ABY8CJU0</accession>
<evidence type="ECO:0000256" key="3">
    <source>
        <dbReference type="ARBA" id="ARBA00022692"/>
    </source>
</evidence>
<dbReference type="InterPro" id="IPR004345">
    <property type="entry name" value="TB2_DP1_HVA22"/>
</dbReference>
<evidence type="ECO:0000313" key="9">
    <source>
        <dbReference type="Proteomes" id="UP001217963"/>
    </source>
</evidence>
<evidence type="ECO:0000256" key="6">
    <source>
        <dbReference type="RuleBase" id="RU362006"/>
    </source>
</evidence>
<dbReference type="PANTHER" id="PTHR12300:SF161">
    <property type="entry name" value="RECEPTOR EXPRESSION-ENHANCING PROTEIN"/>
    <property type="match status" value="1"/>
</dbReference>
<keyword evidence="3 6" id="KW-0812">Transmembrane</keyword>
<dbReference type="Proteomes" id="UP001217963">
    <property type="component" value="Chromosome V"/>
</dbReference>
<evidence type="ECO:0000256" key="2">
    <source>
        <dbReference type="ARBA" id="ARBA00008573"/>
    </source>
</evidence>
<feature type="transmembrane region" description="Helical" evidence="6">
    <location>
        <begin position="67"/>
        <end position="88"/>
    </location>
</feature>
<sequence>MIKLLINGFVAMLVLYNVLQAFRACREDKRVYRRYNKYFMVIAVFLVLDNLFSFVLDFVPFYQLFKLILVAWISIPACTGAVFVYKFYIRGFMDKYQNVLEEMVEKARSAVFRYFNECYAKAQKTYRDRKVSEVEEEALGIKNEGDASRASPDDSNIEDVSDSGFSTIDSTIVNEEKQNSSIDVRMPGKPVDDAQE</sequence>
<comment type="caution">
    <text evidence="6">Lacks conserved residue(s) required for the propagation of feature annotation.</text>
</comment>
<evidence type="ECO:0000313" key="8">
    <source>
        <dbReference type="EMBL" id="WEL38676.1"/>
    </source>
</evidence>
<proteinExistence type="inferred from homology"/>
<name>A0ABY8CJU0_ENCHE</name>
<keyword evidence="5 6" id="KW-0472">Membrane</keyword>
<reference evidence="8 9" key="1">
    <citation type="submission" date="2023-02" db="EMBL/GenBank/DDBJ databases">
        <title>Encephalitozoon hellem ATCC 50451 complete genome.</title>
        <authorList>
            <person name="Mascarenhas dos Santos A.C."/>
            <person name="Julian A.T."/>
            <person name="Pombert J.-F."/>
        </authorList>
    </citation>
    <scope>NUCLEOTIDE SEQUENCE [LARGE SCALE GENOMIC DNA]</scope>
    <source>
        <strain evidence="8 9">ATCC 50451</strain>
    </source>
</reference>
<evidence type="ECO:0000256" key="1">
    <source>
        <dbReference type="ARBA" id="ARBA00004141"/>
    </source>
</evidence>
<evidence type="ECO:0000256" key="5">
    <source>
        <dbReference type="ARBA" id="ARBA00023136"/>
    </source>
</evidence>
<evidence type="ECO:0000256" key="4">
    <source>
        <dbReference type="ARBA" id="ARBA00022989"/>
    </source>
</evidence>
<keyword evidence="9" id="KW-1185">Reference proteome</keyword>
<evidence type="ECO:0000256" key="7">
    <source>
        <dbReference type="SAM" id="MobiDB-lite"/>
    </source>
</evidence>
<comment type="similarity">
    <text evidence="2 6">Belongs to the DP1 family.</text>
</comment>
<comment type="subcellular location">
    <subcellularLocation>
        <location evidence="1 6">Membrane</location>
        <topology evidence="1 6">Multi-pass membrane protein</topology>
    </subcellularLocation>
</comment>
<protein>
    <recommendedName>
        <fullName evidence="6">Protein YOP1</fullName>
    </recommendedName>
</protein>
<organism evidence="8 9">
    <name type="scientific">Encephalitozoon hellem</name>
    <name type="common">Microsporidian parasite</name>
    <dbReference type="NCBI Taxonomy" id="27973"/>
    <lineage>
        <taxon>Eukaryota</taxon>
        <taxon>Fungi</taxon>
        <taxon>Fungi incertae sedis</taxon>
        <taxon>Microsporidia</taxon>
        <taxon>Unikaryonidae</taxon>
        <taxon>Encephalitozoon</taxon>
    </lineage>
</organism>
<dbReference type="Pfam" id="PF03134">
    <property type="entry name" value="TB2_DP1_HVA22"/>
    <property type="match status" value="1"/>
</dbReference>
<dbReference type="EMBL" id="CP119066">
    <property type="protein sequence ID" value="WEL38676.1"/>
    <property type="molecule type" value="Genomic_DNA"/>
</dbReference>
<dbReference type="PANTHER" id="PTHR12300">
    <property type="entry name" value="HVA22-LIKE PROTEINS"/>
    <property type="match status" value="1"/>
</dbReference>
<feature type="compositionally biased region" description="Polar residues" evidence="7">
    <location>
        <begin position="163"/>
        <end position="173"/>
    </location>
</feature>
<keyword evidence="4 6" id="KW-1133">Transmembrane helix</keyword>
<feature type="region of interest" description="Disordered" evidence="7">
    <location>
        <begin position="142"/>
        <end position="196"/>
    </location>
</feature>
<gene>
    <name evidence="8" type="ORF">PFJ87_05g01460</name>
</gene>
<feature type="transmembrane region" description="Helical" evidence="6">
    <location>
        <begin position="6"/>
        <end position="26"/>
    </location>
</feature>